<name>A0ABW1AWH5_9RHOO</name>
<dbReference type="InterPro" id="IPR029058">
    <property type="entry name" value="AB_hydrolase_fold"/>
</dbReference>
<reference evidence="2" key="1">
    <citation type="journal article" date="2019" name="Int. J. Syst. Evol. Microbiol.">
        <title>The Global Catalogue of Microorganisms (GCM) 10K type strain sequencing project: providing services to taxonomists for standard genome sequencing and annotation.</title>
        <authorList>
            <consortium name="The Broad Institute Genomics Platform"/>
            <consortium name="The Broad Institute Genome Sequencing Center for Infectious Disease"/>
            <person name="Wu L."/>
            <person name="Ma J."/>
        </authorList>
    </citation>
    <scope>NUCLEOTIDE SEQUENCE [LARGE SCALE GENOMIC DNA]</scope>
    <source>
        <strain evidence="2">SHR3</strain>
    </source>
</reference>
<protein>
    <submittedName>
        <fullName evidence="1">Alpha/beta hydrolase</fullName>
    </submittedName>
</protein>
<dbReference type="SUPFAM" id="SSF53474">
    <property type="entry name" value="alpha/beta-Hydrolases"/>
    <property type="match status" value="1"/>
</dbReference>
<accession>A0ABW1AWH5</accession>
<keyword evidence="2" id="KW-1185">Reference proteome</keyword>
<comment type="caution">
    <text evidence="1">The sequence shown here is derived from an EMBL/GenBank/DDBJ whole genome shotgun (WGS) entry which is preliminary data.</text>
</comment>
<dbReference type="EMBL" id="JBHSOG010000094">
    <property type="protein sequence ID" value="MFC5771518.1"/>
    <property type="molecule type" value="Genomic_DNA"/>
</dbReference>
<sequence>MKLRNTLISIPTSGVWLDGRLAHAPDVRGLALLPAADGYHPPNVEGSRLPAALHEAGFATMTLNLLTRHEAARDPDAGFNVSRLTTRLLAAIDWIEHQPPLAGQPLGLVAGGTTCGALIRAAGSVPDRIAAMVCLAGRPDLAGAAPLRALTVPTRFIVSPADPHASIARHAFALIPRTVADWHEVPADDPRPAAIAAAQWLASHLPVTGPA</sequence>
<dbReference type="Proteomes" id="UP001595974">
    <property type="component" value="Unassembled WGS sequence"/>
</dbReference>
<keyword evidence="1" id="KW-0378">Hydrolase</keyword>
<dbReference type="GO" id="GO:0016787">
    <property type="term" value="F:hydrolase activity"/>
    <property type="evidence" value="ECO:0007669"/>
    <property type="project" value="UniProtKB-KW"/>
</dbReference>
<proteinExistence type="predicted"/>
<evidence type="ECO:0000313" key="1">
    <source>
        <dbReference type="EMBL" id="MFC5771518.1"/>
    </source>
</evidence>
<evidence type="ECO:0000313" key="2">
    <source>
        <dbReference type="Proteomes" id="UP001595974"/>
    </source>
</evidence>
<gene>
    <name evidence="1" type="ORF">ACFPTN_19250</name>
</gene>
<dbReference type="RefSeq" id="WP_096447822.1">
    <property type="nucleotide sequence ID" value="NZ_JBHSOG010000094.1"/>
</dbReference>
<dbReference type="Gene3D" id="3.40.50.1820">
    <property type="entry name" value="alpha/beta hydrolase"/>
    <property type="match status" value="1"/>
</dbReference>
<organism evidence="1 2">
    <name type="scientific">Thauera sinica</name>
    <dbReference type="NCBI Taxonomy" id="2665146"/>
    <lineage>
        <taxon>Bacteria</taxon>
        <taxon>Pseudomonadati</taxon>
        <taxon>Pseudomonadota</taxon>
        <taxon>Betaproteobacteria</taxon>
        <taxon>Rhodocyclales</taxon>
        <taxon>Zoogloeaceae</taxon>
        <taxon>Thauera</taxon>
    </lineage>
</organism>